<evidence type="ECO:0000313" key="2">
    <source>
        <dbReference type="EMBL" id="RXV65413.1"/>
    </source>
</evidence>
<dbReference type="OrthoDB" id="9157358at2"/>
<accession>A0A4Q2A858</accession>
<keyword evidence="1" id="KW-0812">Transmembrane</keyword>
<protein>
    <submittedName>
        <fullName evidence="2">Uncharacterized protein</fullName>
    </submittedName>
</protein>
<name>A0A4Q2A858_9BURK</name>
<keyword evidence="1" id="KW-0472">Membrane</keyword>
<evidence type="ECO:0000256" key="1">
    <source>
        <dbReference type="SAM" id="Phobius"/>
    </source>
</evidence>
<dbReference type="AlphaFoldDB" id="A0A4Q2A858"/>
<feature type="transmembrane region" description="Helical" evidence="1">
    <location>
        <begin position="32"/>
        <end position="53"/>
    </location>
</feature>
<proteinExistence type="predicted"/>
<feature type="transmembrane region" description="Helical" evidence="1">
    <location>
        <begin position="138"/>
        <end position="158"/>
    </location>
</feature>
<organism evidence="2 3">
    <name type="scientific">Burkholderia stabilis</name>
    <dbReference type="NCBI Taxonomy" id="95485"/>
    <lineage>
        <taxon>Bacteria</taxon>
        <taxon>Pseudomonadati</taxon>
        <taxon>Pseudomonadota</taxon>
        <taxon>Betaproteobacteria</taxon>
        <taxon>Burkholderiales</taxon>
        <taxon>Burkholderiaceae</taxon>
        <taxon>Burkholderia</taxon>
        <taxon>Burkholderia cepacia complex</taxon>
    </lineage>
</organism>
<gene>
    <name evidence="2" type="ORF">D1006_35660</name>
</gene>
<keyword evidence="1" id="KW-1133">Transmembrane helix</keyword>
<sequence>MQIWPWIVMGGGNASGRAHDVWDFLGPSDGNAPVTVLLGVMVTTVWGLARWIFTGGATKIVELQLMDQFGHRRENVTERRGKSVGVAMCIGGGAFLIDCIATSGTGQRNPLMHLTSDIAPVVSGDGYRIVFDYANSGFANWAVLAFGPCLVAVGIVVVRFRNDLPVQAPAFMRKVFPFVWLGFAIMWTAIAFGSTYGTTHCLRSAIAAGEVRMVEGEVSAFEPMPYAGHAMERFCVGQACFPYSDYVMTGGFNNTASHGGPIRAGWPVRVNYVDDVIVKLEVATEK</sequence>
<feature type="transmembrane region" description="Helical" evidence="1">
    <location>
        <begin position="178"/>
        <end position="197"/>
    </location>
</feature>
<comment type="caution">
    <text evidence="2">The sequence shown here is derived from an EMBL/GenBank/DDBJ whole genome shotgun (WGS) entry which is preliminary data.</text>
</comment>
<dbReference type="Proteomes" id="UP000289650">
    <property type="component" value="Unassembled WGS sequence"/>
</dbReference>
<reference evidence="2 3" key="1">
    <citation type="submission" date="2018-08" db="EMBL/GenBank/DDBJ databases">
        <title>Mountain-cultivated ginseng endophyte, Burkholderia stabilis and its activity against ginseng root rot disease.</title>
        <authorList>
            <person name="Tapan Kumar M."/>
            <person name="Bae H."/>
            <person name="Shanmugam G."/>
            <person name="Jeon J."/>
        </authorList>
    </citation>
    <scope>NUCLEOTIDE SEQUENCE [LARGE SCALE GENOMIC DNA]</scope>
    <source>
        <strain evidence="2 3">EB159</strain>
    </source>
</reference>
<dbReference type="EMBL" id="QWEX01000003">
    <property type="protein sequence ID" value="RXV65413.1"/>
    <property type="molecule type" value="Genomic_DNA"/>
</dbReference>
<evidence type="ECO:0000313" key="3">
    <source>
        <dbReference type="Proteomes" id="UP000289650"/>
    </source>
</evidence>
<dbReference type="RefSeq" id="WP_129517856.1">
    <property type="nucleotide sequence ID" value="NZ_QWEX01000003.1"/>
</dbReference>